<organism evidence="2">
    <name type="scientific">Candidatus Kentrum sp. TC</name>
    <dbReference type="NCBI Taxonomy" id="2126339"/>
    <lineage>
        <taxon>Bacteria</taxon>
        <taxon>Pseudomonadati</taxon>
        <taxon>Pseudomonadota</taxon>
        <taxon>Gammaproteobacteria</taxon>
        <taxon>Candidatus Kentrum</taxon>
    </lineage>
</organism>
<proteinExistence type="predicted"/>
<dbReference type="GO" id="GO:0004519">
    <property type="term" value="F:endonuclease activity"/>
    <property type="evidence" value="ECO:0007669"/>
    <property type="project" value="InterPro"/>
</dbReference>
<dbReference type="GO" id="GO:0003723">
    <property type="term" value="F:RNA binding"/>
    <property type="evidence" value="ECO:0007669"/>
    <property type="project" value="InterPro"/>
</dbReference>
<dbReference type="GO" id="GO:0110001">
    <property type="term" value="C:toxin-antitoxin complex"/>
    <property type="evidence" value="ECO:0007669"/>
    <property type="project" value="InterPro"/>
</dbReference>
<dbReference type="Pfam" id="PF09907">
    <property type="entry name" value="HigB_toxin"/>
    <property type="match status" value="1"/>
</dbReference>
<dbReference type="EMBL" id="CAADFT010000020">
    <property type="protein sequence ID" value="VFK42649.1"/>
    <property type="molecule type" value="Genomic_DNA"/>
</dbReference>
<sequence>MHVISKRPFFDAAKAYPNHRQALEDMYKILDENRFDFPHEMRRFFPSLDNFSYRDKWWVIDVAGNRLRVIAFIQFPRHFLYVKHIVTHAGYDRLRNRYARGDWKW</sequence>
<evidence type="ECO:0000313" key="2">
    <source>
        <dbReference type="EMBL" id="VFK42649.1"/>
    </source>
</evidence>
<evidence type="ECO:0000313" key="1">
    <source>
        <dbReference type="EMBL" id="VFK41441.1"/>
    </source>
</evidence>
<protein>
    <submittedName>
        <fullName evidence="2">mRNA interferase HigB</fullName>
    </submittedName>
</protein>
<accession>A0A450YMD4</accession>
<name>A0A450YMD4_9GAMM</name>
<dbReference type="InterPro" id="IPR018669">
    <property type="entry name" value="Toxin_HigB"/>
</dbReference>
<gene>
    <name evidence="1" type="ORF">BECKTC1821D_GA0114238_101028</name>
    <name evidence="2" type="ORF">BECKTC1821E_GA0114239_102029</name>
</gene>
<reference evidence="2" key="1">
    <citation type="submission" date="2019-02" db="EMBL/GenBank/DDBJ databases">
        <authorList>
            <person name="Gruber-Vodicka R. H."/>
            <person name="Seah K. B. B."/>
        </authorList>
    </citation>
    <scope>NUCLEOTIDE SEQUENCE</scope>
    <source>
        <strain evidence="1">BECK_BZ123</strain>
        <strain evidence="2">BECK_BZ125</strain>
    </source>
</reference>
<dbReference type="EMBL" id="CAADFS010000010">
    <property type="protein sequence ID" value="VFK41441.1"/>
    <property type="molecule type" value="Genomic_DNA"/>
</dbReference>
<dbReference type="AlphaFoldDB" id="A0A450YMD4"/>